<keyword evidence="3" id="KW-1185">Reference proteome</keyword>
<feature type="compositionally biased region" description="Low complexity" evidence="1">
    <location>
        <begin position="14"/>
        <end position="34"/>
    </location>
</feature>
<accession>A0A8K1G4E1</accession>
<dbReference type="GO" id="GO:0016032">
    <property type="term" value="P:viral process"/>
    <property type="evidence" value="ECO:0007669"/>
    <property type="project" value="InterPro"/>
</dbReference>
<dbReference type="PANTHER" id="PTHR40389:SF3">
    <property type="entry name" value="IGE-BINDING PROTEIN"/>
    <property type="match status" value="1"/>
</dbReference>
<proteinExistence type="predicted"/>
<dbReference type="Gene3D" id="1.10.375.10">
    <property type="entry name" value="Human Immunodeficiency Virus Type 1 Capsid Protein"/>
    <property type="match status" value="1"/>
</dbReference>
<name>A0A8K1G4E1_9PASS</name>
<gene>
    <name evidence="2" type="ORF">HGM15179_015658</name>
</gene>
<reference evidence="2" key="1">
    <citation type="submission" date="2019-04" db="EMBL/GenBank/DDBJ databases">
        <title>Genome assembly of Zosterops borbonicus 15179.</title>
        <authorList>
            <person name="Leroy T."/>
            <person name="Anselmetti Y."/>
            <person name="Tilak M.-K."/>
            <person name="Nabholz B."/>
        </authorList>
    </citation>
    <scope>NUCLEOTIDE SEQUENCE</scope>
    <source>
        <strain evidence="2">HGM_15179</strain>
        <tissue evidence="2">Muscle</tissue>
    </source>
</reference>
<dbReference type="Gene3D" id="1.10.1200.30">
    <property type="match status" value="1"/>
</dbReference>
<dbReference type="EMBL" id="SWJQ01000704">
    <property type="protein sequence ID" value="TRZ11453.1"/>
    <property type="molecule type" value="Genomic_DNA"/>
</dbReference>
<dbReference type="AlphaFoldDB" id="A0A8K1G4E1"/>
<dbReference type="InterPro" id="IPR050195">
    <property type="entry name" value="Primate_lentivir_Gag_pol-like"/>
</dbReference>
<sequence length="303" mass="33642">MARSSSLSSLPAIFPSSSHKPPFSPNNPFLSLTPPSTPPSHSRFRSQPLSLAPPLDRSSQNCIPKSFNEATPPGCPKPRPRISGSHAPTSGSHTWDSEEEELSSGNESPRIPSLAPVTYRRSRGGHNTEINWQQLSQHVIKELMKALKEYGRSSPYFLGLLNGQLTGTVVVPHDLKYLFRCLHSRTEYQLWEAIWKGLLQDALPGLLEEPDTAVDNQGNLITLKHLMGEGNWEMPAKQAADIPRQVLEVVAKIAEKAFVTMQPSGPLQSYLDVFQGPQEHYLHFVERLTAAVEQQEEDEIARG</sequence>
<dbReference type="SUPFAM" id="SSF47353">
    <property type="entry name" value="Retrovirus capsid dimerization domain-like"/>
    <property type="match status" value="1"/>
</dbReference>
<evidence type="ECO:0000313" key="3">
    <source>
        <dbReference type="Proteomes" id="UP000796761"/>
    </source>
</evidence>
<protein>
    <submittedName>
        <fullName evidence="2">Uncharacterized protein</fullName>
    </submittedName>
</protein>
<dbReference type="OrthoDB" id="9398000at2759"/>
<evidence type="ECO:0000256" key="1">
    <source>
        <dbReference type="SAM" id="MobiDB-lite"/>
    </source>
</evidence>
<evidence type="ECO:0000313" key="2">
    <source>
        <dbReference type="EMBL" id="TRZ11453.1"/>
    </source>
</evidence>
<comment type="caution">
    <text evidence="2">The sequence shown here is derived from an EMBL/GenBank/DDBJ whole genome shotgun (WGS) entry which is preliminary data.</text>
</comment>
<dbReference type="Proteomes" id="UP000796761">
    <property type="component" value="Unassembled WGS sequence"/>
</dbReference>
<dbReference type="Pfam" id="PF00607">
    <property type="entry name" value="Gag_p24"/>
    <property type="match status" value="1"/>
</dbReference>
<organism evidence="2 3">
    <name type="scientific">Zosterops borbonicus</name>
    <dbReference type="NCBI Taxonomy" id="364589"/>
    <lineage>
        <taxon>Eukaryota</taxon>
        <taxon>Metazoa</taxon>
        <taxon>Chordata</taxon>
        <taxon>Craniata</taxon>
        <taxon>Vertebrata</taxon>
        <taxon>Euteleostomi</taxon>
        <taxon>Archelosauria</taxon>
        <taxon>Archosauria</taxon>
        <taxon>Dinosauria</taxon>
        <taxon>Saurischia</taxon>
        <taxon>Theropoda</taxon>
        <taxon>Coelurosauria</taxon>
        <taxon>Aves</taxon>
        <taxon>Neognathae</taxon>
        <taxon>Neoaves</taxon>
        <taxon>Telluraves</taxon>
        <taxon>Australaves</taxon>
        <taxon>Passeriformes</taxon>
        <taxon>Sylvioidea</taxon>
        <taxon>Zosteropidae</taxon>
        <taxon>Zosterops</taxon>
    </lineage>
</organism>
<dbReference type="PANTHER" id="PTHR40389">
    <property type="entry name" value="ENDOGENOUS RETROVIRUS GROUP K MEMBER 24 GAG POLYPROTEIN-RELATED"/>
    <property type="match status" value="1"/>
</dbReference>
<dbReference type="SUPFAM" id="SSF47943">
    <property type="entry name" value="Retrovirus capsid protein, N-terminal core domain"/>
    <property type="match status" value="1"/>
</dbReference>
<dbReference type="InterPro" id="IPR008916">
    <property type="entry name" value="Retrov_capsid_C"/>
</dbReference>
<dbReference type="InterPro" id="IPR008919">
    <property type="entry name" value="Retrov_capsid_N"/>
</dbReference>
<feature type="region of interest" description="Disordered" evidence="1">
    <location>
        <begin position="1"/>
        <end position="113"/>
    </location>
</feature>